<evidence type="ECO:0000259" key="6">
    <source>
        <dbReference type="Pfam" id="PF13943"/>
    </source>
</evidence>
<feature type="region of interest" description="Disordered" evidence="5">
    <location>
        <begin position="145"/>
        <end position="188"/>
    </location>
</feature>
<evidence type="ECO:0000256" key="2">
    <source>
        <dbReference type="ARBA" id="ARBA00004496"/>
    </source>
</evidence>
<evidence type="ECO:0000313" key="7">
    <source>
        <dbReference type="EMBL" id="PKA58150.1"/>
    </source>
</evidence>
<name>A0A2I0ARI1_9ASPA</name>
<sequence length="188" mass="19113">MAEDSESLQPEGEVVDPKPEDPPSPVAAAAGTVAGQPSVAAAFPSVSIKIWPPTQRTRDAVILRLVENLSTPSILSKRYGTLPPDEASDAARLIEQEAFAFASASAPSSAAGDDGGRAEASVDEGIEILQIYSKEISRRMLEAIKARAPSASPAAAAPSGGPDTASAPAPVAPTGEEISSGEPQNQSA</sequence>
<dbReference type="Gene3D" id="1.10.246.200">
    <property type="entry name" value="WPP domain"/>
    <property type="match status" value="1"/>
</dbReference>
<protein>
    <submittedName>
        <fullName evidence="7">MFP1 attachment factor 1</fullName>
    </submittedName>
</protein>
<organism evidence="7 8">
    <name type="scientific">Apostasia shenzhenica</name>
    <dbReference type="NCBI Taxonomy" id="1088818"/>
    <lineage>
        <taxon>Eukaryota</taxon>
        <taxon>Viridiplantae</taxon>
        <taxon>Streptophyta</taxon>
        <taxon>Embryophyta</taxon>
        <taxon>Tracheophyta</taxon>
        <taxon>Spermatophyta</taxon>
        <taxon>Magnoliopsida</taxon>
        <taxon>Liliopsida</taxon>
        <taxon>Asparagales</taxon>
        <taxon>Orchidaceae</taxon>
        <taxon>Apostasioideae</taxon>
        <taxon>Apostasia</taxon>
    </lineage>
</organism>
<dbReference type="GO" id="GO:0005737">
    <property type="term" value="C:cytoplasm"/>
    <property type="evidence" value="ECO:0007669"/>
    <property type="project" value="UniProtKB-SubCell"/>
</dbReference>
<dbReference type="STRING" id="1088818.A0A2I0ARI1"/>
<feature type="compositionally biased region" description="Low complexity" evidence="5">
    <location>
        <begin position="146"/>
        <end position="169"/>
    </location>
</feature>
<keyword evidence="4" id="KW-0539">Nucleus</keyword>
<keyword evidence="3" id="KW-0963">Cytoplasm</keyword>
<comment type="subcellular location">
    <subcellularLocation>
        <location evidence="2">Cytoplasm</location>
    </subcellularLocation>
    <subcellularLocation>
        <location evidence="1">Nucleus</location>
    </subcellularLocation>
</comment>
<dbReference type="OrthoDB" id="1927559at2759"/>
<dbReference type="Pfam" id="PF13943">
    <property type="entry name" value="WPP"/>
    <property type="match status" value="1"/>
</dbReference>
<proteinExistence type="predicted"/>
<dbReference type="InterPro" id="IPR044692">
    <property type="entry name" value="WPP1/2/3"/>
</dbReference>
<reference evidence="7 8" key="1">
    <citation type="journal article" date="2017" name="Nature">
        <title>The Apostasia genome and the evolution of orchids.</title>
        <authorList>
            <person name="Zhang G.Q."/>
            <person name="Liu K.W."/>
            <person name="Li Z."/>
            <person name="Lohaus R."/>
            <person name="Hsiao Y.Y."/>
            <person name="Niu S.C."/>
            <person name="Wang J.Y."/>
            <person name="Lin Y.C."/>
            <person name="Xu Q."/>
            <person name="Chen L.J."/>
            <person name="Yoshida K."/>
            <person name="Fujiwara S."/>
            <person name="Wang Z.W."/>
            <person name="Zhang Y.Q."/>
            <person name="Mitsuda N."/>
            <person name="Wang M."/>
            <person name="Liu G.H."/>
            <person name="Pecoraro L."/>
            <person name="Huang H.X."/>
            <person name="Xiao X.J."/>
            <person name="Lin M."/>
            <person name="Wu X.Y."/>
            <person name="Wu W.L."/>
            <person name="Chen Y.Y."/>
            <person name="Chang S.B."/>
            <person name="Sakamoto S."/>
            <person name="Ohme-Takagi M."/>
            <person name="Yagi M."/>
            <person name="Zeng S.J."/>
            <person name="Shen C.Y."/>
            <person name="Yeh C.M."/>
            <person name="Luo Y.B."/>
            <person name="Tsai W.C."/>
            <person name="Van de Peer Y."/>
            <person name="Liu Z.J."/>
        </authorList>
    </citation>
    <scope>NUCLEOTIDE SEQUENCE [LARGE SCALE GENOMIC DNA]</scope>
    <source>
        <strain evidence="8">cv. Shenzhen</strain>
        <tissue evidence="7">Stem</tissue>
    </source>
</reference>
<dbReference type="AlphaFoldDB" id="A0A2I0ARI1"/>
<evidence type="ECO:0000256" key="5">
    <source>
        <dbReference type="SAM" id="MobiDB-lite"/>
    </source>
</evidence>
<accession>A0A2I0ARI1</accession>
<evidence type="ECO:0000256" key="1">
    <source>
        <dbReference type="ARBA" id="ARBA00004123"/>
    </source>
</evidence>
<evidence type="ECO:0000256" key="4">
    <source>
        <dbReference type="ARBA" id="ARBA00023242"/>
    </source>
</evidence>
<dbReference type="PANTHER" id="PTHR34362">
    <property type="entry name" value="WPP DOMAIN-CONTAINING PROTEIN 1-RELATED"/>
    <property type="match status" value="1"/>
</dbReference>
<dbReference type="InterPro" id="IPR038214">
    <property type="entry name" value="WPP_sf"/>
</dbReference>
<evidence type="ECO:0000256" key="3">
    <source>
        <dbReference type="ARBA" id="ARBA00022490"/>
    </source>
</evidence>
<feature type="region of interest" description="Disordered" evidence="5">
    <location>
        <begin position="1"/>
        <end position="33"/>
    </location>
</feature>
<dbReference type="InterPro" id="IPR025265">
    <property type="entry name" value="WPP_dom"/>
</dbReference>
<dbReference type="GO" id="GO:0000278">
    <property type="term" value="P:mitotic cell cycle"/>
    <property type="evidence" value="ECO:0007669"/>
    <property type="project" value="InterPro"/>
</dbReference>
<dbReference type="GO" id="GO:0048527">
    <property type="term" value="P:lateral root development"/>
    <property type="evidence" value="ECO:0007669"/>
    <property type="project" value="InterPro"/>
</dbReference>
<dbReference type="GO" id="GO:0005634">
    <property type="term" value="C:nucleus"/>
    <property type="evidence" value="ECO:0007669"/>
    <property type="project" value="UniProtKB-SubCell"/>
</dbReference>
<dbReference type="Proteomes" id="UP000236161">
    <property type="component" value="Unassembled WGS sequence"/>
</dbReference>
<dbReference type="EMBL" id="KZ451955">
    <property type="protein sequence ID" value="PKA58150.1"/>
    <property type="molecule type" value="Genomic_DNA"/>
</dbReference>
<gene>
    <name evidence="7" type="primary">MAF1</name>
    <name evidence="7" type="ORF">AXF42_Ash012873</name>
</gene>
<evidence type="ECO:0000313" key="8">
    <source>
        <dbReference type="Proteomes" id="UP000236161"/>
    </source>
</evidence>
<dbReference type="PANTHER" id="PTHR34362:SF1">
    <property type="entry name" value="WPP DOMAIN-CONTAINING PROTEIN 1-RELATED"/>
    <property type="match status" value="1"/>
</dbReference>
<keyword evidence="8" id="KW-1185">Reference proteome</keyword>
<feature type="domain" description="WPP" evidence="6">
    <location>
        <begin position="47"/>
        <end position="151"/>
    </location>
</feature>